<dbReference type="InterPro" id="IPR005829">
    <property type="entry name" value="Sugar_transporter_CS"/>
</dbReference>
<feature type="transmembrane region" description="Helical" evidence="10">
    <location>
        <begin position="374"/>
        <end position="396"/>
    </location>
</feature>
<feature type="transmembrane region" description="Helical" evidence="10">
    <location>
        <begin position="309"/>
        <end position="327"/>
    </location>
</feature>
<evidence type="ECO:0000256" key="1">
    <source>
        <dbReference type="ARBA" id="ARBA00003279"/>
    </source>
</evidence>
<feature type="transmembrane region" description="Helical" evidence="10">
    <location>
        <begin position="21"/>
        <end position="39"/>
    </location>
</feature>
<evidence type="ECO:0000256" key="10">
    <source>
        <dbReference type="RuleBase" id="RU365088"/>
    </source>
</evidence>
<protein>
    <recommendedName>
        <fullName evidence="10">Bcr/CflA family efflux transporter</fullName>
    </recommendedName>
</protein>
<dbReference type="GO" id="GO:0042910">
    <property type="term" value="F:xenobiotic transmembrane transporter activity"/>
    <property type="evidence" value="ECO:0007669"/>
    <property type="project" value="InterPro"/>
</dbReference>
<feature type="transmembrane region" description="Helical" evidence="10">
    <location>
        <begin position="51"/>
        <end position="71"/>
    </location>
</feature>
<reference evidence="12" key="2">
    <citation type="submission" date="2023-02" db="EMBL/GenBank/DDBJ databases">
        <title>'Rhodoalgimonas zhirmunskyi' gen. nov., isolated from a red alga.</title>
        <authorList>
            <person name="Nedashkovskaya O.I."/>
            <person name="Otstavnykh N.Y."/>
            <person name="Bystritskaya E.P."/>
            <person name="Balabanova L.A."/>
            <person name="Isaeva M.P."/>
        </authorList>
    </citation>
    <scope>NUCLEOTIDE SEQUENCE</scope>
    <source>
        <strain evidence="12">KCTC 52189</strain>
    </source>
</reference>
<dbReference type="PRINTS" id="PR01035">
    <property type="entry name" value="TCRTETA"/>
</dbReference>
<comment type="caution">
    <text evidence="10">Lacks conserved residue(s) required for the propagation of feature annotation.</text>
</comment>
<dbReference type="Pfam" id="PF07690">
    <property type="entry name" value="MFS_1"/>
    <property type="match status" value="1"/>
</dbReference>
<evidence type="ECO:0000256" key="2">
    <source>
        <dbReference type="ARBA" id="ARBA00004651"/>
    </source>
</evidence>
<evidence type="ECO:0000256" key="3">
    <source>
        <dbReference type="ARBA" id="ARBA00006236"/>
    </source>
</evidence>
<feature type="domain" description="Major facilitator superfamily (MFS) profile" evidence="11">
    <location>
        <begin position="17"/>
        <end position="400"/>
    </location>
</feature>
<feature type="transmembrane region" description="Helical" evidence="10">
    <location>
        <begin position="217"/>
        <end position="241"/>
    </location>
</feature>
<proteinExistence type="inferred from homology"/>
<dbReference type="PANTHER" id="PTHR43124:SF3">
    <property type="entry name" value="CHLORAMPHENICOL EFFLUX PUMP RV0191"/>
    <property type="match status" value="1"/>
</dbReference>
<gene>
    <name evidence="12" type="ORF">NO357_00170</name>
</gene>
<dbReference type="PANTHER" id="PTHR43124">
    <property type="entry name" value="PURINE EFFLUX PUMP PBUE"/>
    <property type="match status" value="1"/>
</dbReference>
<feature type="transmembrane region" description="Helical" evidence="10">
    <location>
        <begin position="348"/>
        <end position="368"/>
    </location>
</feature>
<dbReference type="Gene3D" id="1.20.1720.10">
    <property type="entry name" value="Multidrug resistance protein D"/>
    <property type="match status" value="1"/>
</dbReference>
<dbReference type="AlphaFoldDB" id="A0AAE3WAW1"/>
<keyword evidence="7 10" id="KW-0812">Transmembrane</keyword>
<dbReference type="SUPFAM" id="SSF103473">
    <property type="entry name" value="MFS general substrate transporter"/>
    <property type="match status" value="1"/>
</dbReference>
<dbReference type="InterPro" id="IPR036259">
    <property type="entry name" value="MFS_trans_sf"/>
</dbReference>
<dbReference type="InterPro" id="IPR050189">
    <property type="entry name" value="MFS_Efflux_Transporters"/>
</dbReference>
<dbReference type="RefSeq" id="WP_306733588.1">
    <property type="nucleotide sequence ID" value="NZ_JANHAX010000001.1"/>
</dbReference>
<keyword evidence="9 10" id="KW-0472">Membrane</keyword>
<sequence length="406" mass="42687">MRPHAPVRFLDRASPPHIGTLIALAGVSALAMNLFLPSLPGMADYFDTTPAVIGLSVGVYLFVNAVLQIVIGPISDKYGRRRVILAGLAIYLVATLGCLASTHVAVFLAFRMMQASVAVAMVLSRAVVRDTTPVDEAGAKIAYVTMGMAVIPMLGPAVGGWLEQHYGWHANFWLLFAAGLVIFALAWVDLGETAQPSGFTLAQQYREVPELLKSPRFWGYSMATLFAAGSFFAFLGGAPFVATNVFHLEPQELGLYFAAPSLGYFFGNFFAGRYSSRVGINRMLLLGLIVTFAGVGLSLVLELAGAQRLWTFFALMVPVGVGNGMSIPNGVSGALSVRPHLAGTASGLSGAMMLGGGAGLSALSGVLLKDGTSAFPLVLLMTVSTVAGIALILMVIRREARLGGLA</sequence>
<evidence type="ECO:0000256" key="8">
    <source>
        <dbReference type="ARBA" id="ARBA00022989"/>
    </source>
</evidence>
<keyword evidence="13" id="KW-1185">Reference proteome</keyword>
<feature type="transmembrane region" description="Helical" evidence="10">
    <location>
        <begin position="168"/>
        <end position="188"/>
    </location>
</feature>
<keyword evidence="6" id="KW-1003">Cell membrane</keyword>
<dbReference type="Proteomes" id="UP001226762">
    <property type="component" value="Unassembled WGS sequence"/>
</dbReference>
<feature type="transmembrane region" description="Helical" evidence="10">
    <location>
        <begin position="140"/>
        <end position="162"/>
    </location>
</feature>
<organism evidence="12 13">
    <name type="scientific">Marimonas arenosa</name>
    <dbReference type="NCBI Taxonomy" id="1795305"/>
    <lineage>
        <taxon>Bacteria</taxon>
        <taxon>Pseudomonadati</taxon>
        <taxon>Pseudomonadota</taxon>
        <taxon>Alphaproteobacteria</taxon>
        <taxon>Rhodobacterales</taxon>
        <taxon>Paracoccaceae</taxon>
        <taxon>Marimonas</taxon>
    </lineage>
</organism>
<dbReference type="PROSITE" id="PS00216">
    <property type="entry name" value="SUGAR_TRANSPORT_1"/>
    <property type="match status" value="1"/>
</dbReference>
<dbReference type="PROSITE" id="PS50850">
    <property type="entry name" value="MFS"/>
    <property type="match status" value="1"/>
</dbReference>
<accession>A0AAE3WAW1</accession>
<keyword evidence="8 10" id="KW-1133">Transmembrane helix</keyword>
<evidence type="ECO:0000256" key="4">
    <source>
        <dbReference type="ARBA" id="ARBA00007520"/>
    </source>
</evidence>
<dbReference type="NCBIfam" id="TIGR00710">
    <property type="entry name" value="efflux_Bcr_CflA"/>
    <property type="match status" value="1"/>
</dbReference>
<feature type="transmembrane region" description="Helical" evidence="10">
    <location>
        <begin position="283"/>
        <end position="303"/>
    </location>
</feature>
<dbReference type="GO" id="GO:1990961">
    <property type="term" value="P:xenobiotic detoxification by transmembrane export across the plasma membrane"/>
    <property type="evidence" value="ECO:0007669"/>
    <property type="project" value="InterPro"/>
</dbReference>
<comment type="subcellular location">
    <subcellularLocation>
        <location evidence="10">Cell inner membrane</location>
        <topology evidence="10">Multi-pass membrane protein</topology>
    </subcellularLocation>
    <subcellularLocation>
        <location evidence="2">Cell membrane</location>
        <topology evidence="2">Multi-pass membrane protein</topology>
    </subcellularLocation>
</comment>
<dbReference type="EMBL" id="JANHAX010000001">
    <property type="protein sequence ID" value="MDQ2088315.1"/>
    <property type="molecule type" value="Genomic_DNA"/>
</dbReference>
<evidence type="ECO:0000256" key="7">
    <source>
        <dbReference type="ARBA" id="ARBA00022692"/>
    </source>
</evidence>
<evidence type="ECO:0000256" key="9">
    <source>
        <dbReference type="ARBA" id="ARBA00023136"/>
    </source>
</evidence>
<keyword evidence="5 10" id="KW-0813">Transport</keyword>
<comment type="function">
    <text evidence="1">Resistance to tetracycline by an active tetracycline efflux. This is an energy-dependent process that decreases the accumulation of the antibiotic in whole cells. This protein functions as a metal-tetracycline/H(+) antiporter.</text>
</comment>
<dbReference type="InterPro" id="IPR004812">
    <property type="entry name" value="Efflux_drug-R_Bcr/CmlA"/>
</dbReference>
<keyword evidence="10" id="KW-0997">Cell inner membrane</keyword>
<evidence type="ECO:0000256" key="5">
    <source>
        <dbReference type="ARBA" id="ARBA00022448"/>
    </source>
</evidence>
<dbReference type="InterPro" id="IPR020846">
    <property type="entry name" value="MFS_dom"/>
</dbReference>
<dbReference type="InterPro" id="IPR001958">
    <property type="entry name" value="Tet-R_TetA/multi-R_MdtG-like"/>
</dbReference>
<reference evidence="12" key="1">
    <citation type="submission" date="2022-07" db="EMBL/GenBank/DDBJ databases">
        <authorList>
            <person name="Otstavnykh N."/>
            <person name="Isaeva M."/>
            <person name="Bystritskaya E."/>
        </authorList>
    </citation>
    <scope>NUCLEOTIDE SEQUENCE</scope>
    <source>
        <strain evidence="12">KCTC 52189</strain>
    </source>
</reference>
<comment type="caution">
    <text evidence="12">The sequence shown here is derived from an EMBL/GenBank/DDBJ whole genome shotgun (WGS) entry which is preliminary data.</text>
</comment>
<dbReference type="InterPro" id="IPR011701">
    <property type="entry name" value="MFS"/>
</dbReference>
<comment type="similarity">
    <text evidence="4">Belongs to the major facilitator superfamily. TCR/Tet family.</text>
</comment>
<comment type="similarity">
    <text evidence="3 10">Belongs to the major facilitator superfamily. Bcr/CmlA family.</text>
</comment>
<evidence type="ECO:0000256" key="6">
    <source>
        <dbReference type="ARBA" id="ARBA00022475"/>
    </source>
</evidence>
<evidence type="ECO:0000259" key="11">
    <source>
        <dbReference type="PROSITE" id="PS50850"/>
    </source>
</evidence>
<feature type="transmembrane region" description="Helical" evidence="10">
    <location>
        <begin position="253"/>
        <end position="271"/>
    </location>
</feature>
<feature type="transmembrane region" description="Helical" evidence="10">
    <location>
        <begin position="83"/>
        <end position="102"/>
    </location>
</feature>
<dbReference type="CDD" id="cd17320">
    <property type="entry name" value="MFS_MdfA_MDR_like"/>
    <property type="match status" value="1"/>
</dbReference>
<evidence type="ECO:0000313" key="12">
    <source>
        <dbReference type="EMBL" id="MDQ2088315.1"/>
    </source>
</evidence>
<name>A0AAE3WAW1_9RHOB</name>
<evidence type="ECO:0000313" key="13">
    <source>
        <dbReference type="Proteomes" id="UP001226762"/>
    </source>
</evidence>
<dbReference type="GO" id="GO:0005886">
    <property type="term" value="C:plasma membrane"/>
    <property type="evidence" value="ECO:0007669"/>
    <property type="project" value="UniProtKB-SubCell"/>
</dbReference>